<evidence type="ECO:0000313" key="2">
    <source>
        <dbReference type="Proteomes" id="UP000195105"/>
    </source>
</evidence>
<dbReference type="InterPro" id="IPR053738">
    <property type="entry name" value="Lambda_capsid_assembly"/>
</dbReference>
<accession>A0A243S4P6</accession>
<dbReference type="InterPro" id="IPR005564">
    <property type="entry name" value="Major_capsid_GpE"/>
</dbReference>
<name>A0A243S4P6_9ACTN</name>
<dbReference type="RefSeq" id="WP_086601241.1">
    <property type="nucleotide sequence ID" value="NZ_NGFN01000071.1"/>
</dbReference>
<comment type="caution">
    <text evidence="1">The sequence shown here is derived from an EMBL/GenBank/DDBJ whole genome shotgun (WGS) entry which is preliminary data.</text>
</comment>
<reference evidence="1 2" key="1">
    <citation type="submission" date="2017-05" db="EMBL/GenBank/DDBJ databases">
        <title>Biotechnological potential of actinobacteria isolated from South African environments.</title>
        <authorList>
            <person name="Le Roes-Hill M."/>
            <person name="Prins A."/>
            <person name="Durrell K.A."/>
        </authorList>
    </citation>
    <scope>NUCLEOTIDE SEQUENCE [LARGE SCALE GENOMIC DNA]</scope>
    <source>
        <strain evidence="1 2">HMC13</strain>
    </source>
</reference>
<organism evidence="1 2">
    <name type="scientific">Streptomyces swartbergensis</name>
    <dbReference type="NCBI Taxonomy" id="487165"/>
    <lineage>
        <taxon>Bacteria</taxon>
        <taxon>Bacillati</taxon>
        <taxon>Actinomycetota</taxon>
        <taxon>Actinomycetes</taxon>
        <taxon>Kitasatosporales</taxon>
        <taxon>Streptomycetaceae</taxon>
        <taxon>Streptomyces</taxon>
    </lineage>
</organism>
<dbReference type="AlphaFoldDB" id="A0A243S4P6"/>
<evidence type="ECO:0000313" key="1">
    <source>
        <dbReference type="EMBL" id="OUD02564.1"/>
    </source>
</evidence>
<dbReference type="Pfam" id="PF03864">
    <property type="entry name" value="Phage_cap_E"/>
    <property type="match status" value="1"/>
</dbReference>
<dbReference type="Gene3D" id="3.90.1690.10">
    <property type="entry name" value="phage-related protein like domain"/>
    <property type="match status" value="1"/>
</dbReference>
<sequence>MLINADYITPAELTGYVRAGAADLAANQFTLARWLPNNEIDDLEYRFTRGGEGLIEAATFRSYDAESPIAARPGIARVTGELPPISRKIRLGEYDRLRQRRLDGQVRNALMRDAIRMTRSVSARMELARGEALYKGKLELAENGVIATVDFGRKGSHTVVPSVAWTDPAAEILADLLAWKAVYVDSNGQAPGAILTSERVVALMMRNDELRALVYAGGVSQPSVIAISSINEALRAYGLPPVQTYEARVRVNGVSTRVIPDDRVLMLPASGDANDPESTDLGATLWGTTAESLDSDFGIEEGEEPGIVSGVYAEKDPPALWTKAAAIGLPVLANPDLTFCADVA</sequence>
<proteinExistence type="predicted"/>
<keyword evidence="2" id="KW-1185">Reference proteome</keyword>
<dbReference type="EMBL" id="NGFN01000071">
    <property type="protein sequence ID" value="OUD02564.1"/>
    <property type="molecule type" value="Genomic_DNA"/>
</dbReference>
<gene>
    <name evidence="1" type="ORF">CA983_14155</name>
</gene>
<protein>
    <submittedName>
        <fullName evidence="1">Phage capsid protein</fullName>
    </submittedName>
</protein>
<dbReference type="Proteomes" id="UP000195105">
    <property type="component" value="Unassembled WGS sequence"/>
</dbReference>